<dbReference type="Gene3D" id="3.30.450.20">
    <property type="entry name" value="PAS domain"/>
    <property type="match status" value="1"/>
</dbReference>
<dbReference type="STRING" id="360107.CHAB381_0948"/>
<dbReference type="Pfam" id="PF22673">
    <property type="entry name" value="MCP-like_PDC_1"/>
    <property type="match status" value="1"/>
</dbReference>
<proteinExistence type="predicted"/>
<gene>
    <name evidence="2" type="ordered locus">CHAB381_0948</name>
</gene>
<feature type="transmembrane region" description="Helical" evidence="1">
    <location>
        <begin position="198"/>
        <end position="219"/>
    </location>
</feature>
<keyword evidence="1" id="KW-1133">Transmembrane helix</keyword>
<dbReference type="HOGENOM" id="CLU_076079_1_0_7"/>
<dbReference type="SUPFAM" id="SSF103190">
    <property type="entry name" value="Sensory domain-like"/>
    <property type="match status" value="1"/>
</dbReference>
<feature type="transmembrane region" description="Helical" evidence="1">
    <location>
        <begin position="239"/>
        <end position="259"/>
    </location>
</feature>
<feature type="transmembrane region" description="Helical" evidence="1">
    <location>
        <begin position="271"/>
        <end position="291"/>
    </location>
</feature>
<accession>A7I1W8</accession>
<dbReference type="Proteomes" id="UP000002407">
    <property type="component" value="Chromosome"/>
</dbReference>
<protein>
    <submittedName>
        <fullName evidence="2">General glycosylation pathway protein</fullName>
    </submittedName>
</protein>
<name>A7I1W8_CAMHC</name>
<feature type="transmembrane region" description="Helical" evidence="1">
    <location>
        <begin position="161"/>
        <end position="186"/>
    </location>
</feature>
<evidence type="ECO:0000313" key="2">
    <source>
        <dbReference type="EMBL" id="ABS52270.1"/>
    </source>
</evidence>
<dbReference type="EMBL" id="CP000776">
    <property type="protein sequence ID" value="ABS52270.1"/>
    <property type="molecule type" value="Genomic_DNA"/>
</dbReference>
<reference evidence="3" key="1">
    <citation type="submission" date="2007-07" db="EMBL/GenBank/DDBJ databases">
        <title>Complete genome sequence of Campylobacter hominis ATCC BAA-381, a commensal isolated from the human gastrointestinal tract.</title>
        <authorList>
            <person name="Fouts D.E."/>
            <person name="Mongodin E.F."/>
            <person name="Puiu D."/>
            <person name="Sebastian Y."/>
            <person name="Miller W.G."/>
            <person name="Mandrell R.E."/>
            <person name="Nelson K.E."/>
        </authorList>
    </citation>
    <scope>NUCLEOTIDE SEQUENCE [LARGE SCALE GENOMIC DNA]</scope>
    <source>
        <strain evidence="3">ATCC BAA-381 / DSM 21671 / CCUG 45161 / LMG 19568 / NCTC 13146 / CH001A</strain>
    </source>
</reference>
<dbReference type="KEGG" id="cha:CHAB381_0948"/>
<dbReference type="CDD" id="cd18773">
    <property type="entry name" value="PDC1_HK_sensor"/>
    <property type="match status" value="1"/>
</dbReference>
<dbReference type="AlphaFoldDB" id="A7I1W8"/>
<organism evidence="2 3">
    <name type="scientific">Campylobacter hominis (strain ATCC BAA-381 / DSM 21671 / CCUG 45161 / LMG 19568 / NCTC 13146 / CH001A)</name>
    <dbReference type="NCBI Taxonomy" id="360107"/>
    <lineage>
        <taxon>Bacteria</taxon>
        <taxon>Pseudomonadati</taxon>
        <taxon>Campylobacterota</taxon>
        <taxon>Epsilonproteobacteria</taxon>
        <taxon>Campylobacterales</taxon>
        <taxon>Campylobacteraceae</taxon>
        <taxon>Campylobacter</taxon>
    </lineage>
</organism>
<dbReference type="InterPro" id="IPR029151">
    <property type="entry name" value="Sensor-like_sf"/>
</dbReference>
<sequence length="299" mass="33774">MLIKEIQEFQQIRYKARAYMCYLFNRNIPNNLPGVSAELIHSGFEKMVHENMNFEALYILDSNGFQVENNISLIDKNRVGKGENRTNRSYYYRAVREKRCVLTDPYPSKLTNELCVTAGYPIYDDKGELKFVACVDIGLYALLNMISPSSVDSTFGSISKVIYAIFSLALLFVTACLFYIGISKILVSNFEQIDISRIFELTIILTLALAIFDLIKAIFEEEVLGNGSGKDSSGTSKTMIRFIASIIIALAIEALMLVFKFSITKPENIVYAVYLICAVGILIISLSIYLWTLKNGKKW</sequence>
<keyword evidence="1" id="KW-0472">Membrane</keyword>
<evidence type="ECO:0000256" key="1">
    <source>
        <dbReference type="SAM" id="Phobius"/>
    </source>
</evidence>
<dbReference type="eggNOG" id="COG0840">
    <property type="taxonomic scope" value="Bacteria"/>
</dbReference>
<keyword evidence="3" id="KW-1185">Reference proteome</keyword>
<keyword evidence="1" id="KW-0812">Transmembrane</keyword>
<dbReference type="OrthoDB" id="5338382at2"/>
<dbReference type="RefSeq" id="WP_012108802.1">
    <property type="nucleotide sequence ID" value="NC_009714.1"/>
</dbReference>
<evidence type="ECO:0000313" key="3">
    <source>
        <dbReference type="Proteomes" id="UP000002407"/>
    </source>
</evidence>